<organism evidence="3">
    <name type="scientific">Gongylonema pulchrum</name>
    <dbReference type="NCBI Taxonomy" id="637853"/>
    <lineage>
        <taxon>Eukaryota</taxon>
        <taxon>Metazoa</taxon>
        <taxon>Ecdysozoa</taxon>
        <taxon>Nematoda</taxon>
        <taxon>Chromadorea</taxon>
        <taxon>Rhabditida</taxon>
        <taxon>Spirurina</taxon>
        <taxon>Spiruromorpha</taxon>
        <taxon>Spiruroidea</taxon>
        <taxon>Gongylonematidae</taxon>
        <taxon>Gongylonema</taxon>
    </lineage>
</organism>
<dbReference type="OrthoDB" id="5805988at2759"/>
<name>A0A183E9F5_9BILA</name>
<dbReference type="AlphaFoldDB" id="A0A183E9F5"/>
<reference evidence="3" key="1">
    <citation type="submission" date="2016-06" db="UniProtKB">
        <authorList>
            <consortium name="WormBaseParasite"/>
        </authorList>
    </citation>
    <scope>IDENTIFICATION</scope>
</reference>
<dbReference type="Proteomes" id="UP000271098">
    <property type="component" value="Unassembled WGS sequence"/>
</dbReference>
<dbReference type="EMBL" id="UYRT01085394">
    <property type="protein sequence ID" value="VDN30090.1"/>
    <property type="molecule type" value="Genomic_DNA"/>
</dbReference>
<reference evidence="1 2" key="2">
    <citation type="submission" date="2018-11" db="EMBL/GenBank/DDBJ databases">
        <authorList>
            <consortium name="Pathogen Informatics"/>
        </authorList>
    </citation>
    <scope>NUCLEOTIDE SEQUENCE [LARGE SCALE GENOMIC DNA]</scope>
</reference>
<proteinExistence type="predicted"/>
<evidence type="ECO:0000313" key="2">
    <source>
        <dbReference type="Proteomes" id="UP000271098"/>
    </source>
</evidence>
<sequence>MACGAQVRTYPLMTRFPADPDGSGWEADAGSGMDVPLYDEFFAPMQIFDFTQSANLTDEKICECENETQCVPDDGNIIRLDEMITLVFCGDVRDLFRRPCRGARNLIRVIGQIHASGEALLSVTETLLFCKCERGYQRIRVEAWRNDLFAFVYQCSS</sequence>
<accession>A0A183E9F5</accession>
<keyword evidence="2" id="KW-1185">Reference proteome</keyword>
<protein>
    <submittedName>
        <fullName evidence="1 3">Uncharacterized protein</fullName>
    </submittedName>
</protein>
<gene>
    <name evidence="1" type="ORF">GPUH_LOCUS17593</name>
</gene>
<dbReference type="WBParaSite" id="GPUH_0001761801-mRNA-1">
    <property type="protein sequence ID" value="GPUH_0001761801-mRNA-1"/>
    <property type="gene ID" value="GPUH_0001761801"/>
</dbReference>
<evidence type="ECO:0000313" key="3">
    <source>
        <dbReference type="WBParaSite" id="GPUH_0001761801-mRNA-1"/>
    </source>
</evidence>
<evidence type="ECO:0000313" key="1">
    <source>
        <dbReference type="EMBL" id="VDN30090.1"/>
    </source>
</evidence>